<keyword evidence="4 9" id="KW-0285">Flavoprotein</keyword>
<dbReference type="GO" id="GO:0160246">
    <property type="term" value="F:NADPH-iron-sulfur [2Fe-2S] protein oxidoreductase activity"/>
    <property type="evidence" value="ECO:0007669"/>
    <property type="project" value="InterPro"/>
</dbReference>
<feature type="binding site" evidence="9">
    <location>
        <begin position="410"/>
        <end position="413"/>
    </location>
    <ligand>
        <name>FAD</name>
        <dbReference type="ChEBI" id="CHEBI:57692"/>
    </ligand>
</feature>
<dbReference type="SUPFAM" id="SSF63380">
    <property type="entry name" value="Riboflavin synthase domain-like"/>
    <property type="match status" value="1"/>
</dbReference>
<evidence type="ECO:0000256" key="7">
    <source>
        <dbReference type="ARBA" id="ARBA00022857"/>
    </source>
</evidence>
<proteinExistence type="inferred from homology"/>
<keyword evidence="5 9" id="KW-0288">FMN</keyword>
<comment type="cofactor">
    <cofactor evidence="2 9">
        <name>FAD</name>
        <dbReference type="ChEBI" id="CHEBI:57692"/>
    </cofactor>
</comment>
<feature type="binding site" evidence="9">
    <location>
        <position position="492"/>
    </location>
    <ligand>
        <name>NADP(+)</name>
        <dbReference type="ChEBI" id="CHEBI:58349"/>
    </ligand>
</feature>
<evidence type="ECO:0000313" key="13">
    <source>
        <dbReference type="Proteomes" id="UP000799776"/>
    </source>
</evidence>
<feature type="binding site" evidence="9">
    <location>
        <begin position="62"/>
        <end position="65"/>
    </location>
    <ligand>
        <name>FMN</name>
        <dbReference type="ChEBI" id="CHEBI:58210"/>
    </ligand>
</feature>
<keyword evidence="8 9" id="KW-0560">Oxidoreductase</keyword>
<dbReference type="GO" id="GO:0050660">
    <property type="term" value="F:flavin adenine dinucleotide binding"/>
    <property type="evidence" value="ECO:0007669"/>
    <property type="project" value="UniProtKB-UniRule"/>
</dbReference>
<evidence type="ECO:0000256" key="5">
    <source>
        <dbReference type="ARBA" id="ARBA00022643"/>
    </source>
</evidence>
<comment type="catalytic activity">
    <reaction evidence="9">
        <text>2 oxidized [2Fe-2S]-[protein] + NADPH = 2 reduced [2Fe-2S]-[protein] + NADP(+) + H(+)</text>
        <dbReference type="Rhea" id="RHEA:67716"/>
        <dbReference type="Rhea" id="RHEA-COMP:17327"/>
        <dbReference type="Rhea" id="RHEA-COMP:17328"/>
        <dbReference type="ChEBI" id="CHEBI:15378"/>
        <dbReference type="ChEBI" id="CHEBI:33737"/>
        <dbReference type="ChEBI" id="CHEBI:33738"/>
        <dbReference type="ChEBI" id="CHEBI:57783"/>
        <dbReference type="ChEBI" id="CHEBI:58349"/>
    </reaction>
</comment>
<dbReference type="Gene3D" id="3.40.50.360">
    <property type="match status" value="1"/>
</dbReference>
<dbReference type="PROSITE" id="PS50902">
    <property type="entry name" value="FLAVODOXIN_LIKE"/>
    <property type="match status" value="1"/>
</dbReference>
<dbReference type="GO" id="GO:0016651">
    <property type="term" value="F:oxidoreductase activity, acting on NAD(P)H"/>
    <property type="evidence" value="ECO:0007669"/>
    <property type="project" value="UniProtKB-UniRule"/>
</dbReference>
<dbReference type="InterPro" id="IPR017927">
    <property type="entry name" value="FAD-bd_FR_type"/>
</dbReference>
<keyword evidence="9" id="KW-0496">Mitochondrion</keyword>
<dbReference type="PRINTS" id="PR00371">
    <property type="entry name" value="FPNCR"/>
</dbReference>
<comment type="function">
    <text evidence="9">NADPH-dependent reductase which is a central component of the cytosolic iron-sulfur (Fe-S) protein assembly (CIA) machinery. Transfers electrons from NADPH via its FAD and FMN prosthetic groups to the [2Fe-2S] cluster of DRE2, another key component of the CIA machinery. In turn, this reduced cluster provides electrons for assembly of cytosolic iron-sulfur cluster proteins. Positively controls H(2)O(2)-induced cell death.</text>
</comment>
<dbReference type="GO" id="GO:0016226">
    <property type="term" value="P:iron-sulfur cluster assembly"/>
    <property type="evidence" value="ECO:0007669"/>
    <property type="project" value="UniProtKB-UniRule"/>
</dbReference>
<dbReference type="GO" id="GO:0010181">
    <property type="term" value="F:FMN binding"/>
    <property type="evidence" value="ECO:0007669"/>
    <property type="project" value="UniProtKB-UniRule"/>
</dbReference>
<dbReference type="InterPro" id="IPR008254">
    <property type="entry name" value="Flavodoxin/NO_synth"/>
</dbReference>
<evidence type="ECO:0000256" key="4">
    <source>
        <dbReference type="ARBA" id="ARBA00022630"/>
    </source>
</evidence>
<dbReference type="SUPFAM" id="SSF52343">
    <property type="entry name" value="Ferredoxin reductase-like, C-terminal NADP-linked domain"/>
    <property type="match status" value="1"/>
</dbReference>
<comment type="similarity">
    <text evidence="9">In the N-terminal section; belongs to the flavodoxin family.</text>
</comment>
<dbReference type="InterPro" id="IPR017938">
    <property type="entry name" value="Riboflavin_synthase-like_b-brl"/>
</dbReference>
<evidence type="ECO:0000256" key="9">
    <source>
        <dbReference type="HAMAP-Rule" id="MF_03178"/>
    </source>
</evidence>
<keyword evidence="7 9" id="KW-0521">NADP</keyword>
<dbReference type="PROSITE" id="PS51384">
    <property type="entry name" value="FAD_FR"/>
    <property type="match status" value="1"/>
</dbReference>
<comment type="subunit">
    <text evidence="9">Interacts with DRE2; as part of the cytosolic iron-sulfur (Fe-S) protein assembly (CIA) machinery.</text>
</comment>
<feature type="binding site" evidence="9">
    <location>
        <begin position="15"/>
        <end position="20"/>
    </location>
    <ligand>
        <name>FMN</name>
        <dbReference type="ChEBI" id="CHEBI:58210"/>
    </ligand>
</feature>
<dbReference type="InterPro" id="IPR003097">
    <property type="entry name" value="CysJ-like_FAD-binding"/>
</dbReference>
<dbReference type="InterPro" id="IPR023173">
    <property type="entry name" value="NADPH_Cyt_P450_Rdtase_alpha"/>
</dbReference>
<dbReference type="PANTHER" id="PTHR19384">
    <property type="entry name" value="NITRIC OXIDE SYNTHASE-RELATED"/>
    <property type="match status" value="1"/>
</dbReference>
<organism evidence="12 13">
    <name type="scientific">Saccharata proteae CBS 121410</name>
    <dbReference type="NCBI Taxonomy" id="1314787"/>
    <lineage>
        <taxon>Eukaryota</taxon>
        <taxon>Fungi</taxon>
        <taxon>Dikarya</taxon>
        <taxon>Ascomycota</taxon>
        <taxon>Pezizomycotina</taxon>
        <taxon>Dothideomycetes</taxon>
        <taxon>Dothideomycetes incertae sedis</taxon>
        <taxon>Botryosphaeriales</taxon>
        <taxon>Saccharataceae</taxon>
        <taxon>Saccharata</taxon>
    </lineage>
</organism>
<comment type="subcellular location">
    <subcellularLocation>
        <location evidence="9">Cytoplasm</location>
    </subcellularLocation>
    <subcellularLocation>
        <location evidence="9">Mitochondrion</location>
    </subcellularLocation>
    <text evidence="9">Relocalizes to mitochondria after H(2)O(2) exposure.</text>
</comment>
<dbReference type="InterPro" id="IPR001433">
    <property type="entry name" value="OxRdtase_FAD/NAD-bd"/>
</dbReference>
<feature type="binding site" evidence="9">
    <location>
        <begin position="563"/>
        <end position="567"/>
    </location>
    <ligand>
        <name>NADP(+)</name>
        <dbReference type="ChEBI" id="CHEBI:58349"/>
    </ligand>
</feature>
<evidence type="ECO:0000259" key="10">
    <source>
        <dbReference type="PROSITE" id="PS50902"/>
    </source>
</evidence>
<dbReference type="InterPro" id="IPR039261">
    <property type="entry name" value="FNR_nucleotide-bd"/>
</dbReference>
<dbReference type="Gene3D" id="1.20.990.10">
    <property type="entry name" value="NADPH-cytochrome p450 Reductase, Chain A, domain 3"/>
    <property type="match status" value="1"/>
</dbReference>
<keyword evidence="6 9" id="KW-0274">FAD</keyword>
<dbReference type="InterPro" id="IPR001094">
    <property type="entry name" value="Flavdoxin-like"/>
</dbReference>
<keyword evidence="3 9" id="KW-0963">Cytoplasm</keyword>
<feature type="binding site" evidence="9">
    <location>
        <begin position="557"/>
        <end position="558"/>
    </location>
    <ligand>
        <name>NADP(+)</name>
        <dbReference type="ChEBI" id="CHEBI:58349"/>
    </ligand>
</feature>
<feature type="domain" description="FAD-binding FR-type" evidence="11">
    <location>
        <begin position="212"/>
        <end position="478"/>
    </location>
</feature>
<keyword evidence="13" id="KW-1185">Reference proteome</keyword>
<evidence type="ECO:0000313" key="12">
    <source>
        <dbReference type="EMBL" id="KAF2086443.1"/>
    </source>
</evidence>
<dbReference type="PANTHER" id="PTHR19384:SF10">
    <property type="entry name" value="NADPH-DEPENDENT DIFLAVIN OXIDOREDUCTASE 1"/>
    <property type="match status" value="1"/>
</dbReference>
<dbReference type="GO" id="GO:0050661">
    <property type="term" value="F:NADP binding"/>
    <property type="evidence" value="ECO:0007669"/>
    <property type="project" value="UniProtKB-UniRule"/>
</dbReference>
<feature type="binding site" evidence="9">
    <location>
        <begin position="450"/>
        <end position="453"/>
    </location>
    <ligand>
        <name>FAD</name>
        <dbReference type="ChEBI" id="CHEBI:57692"/>
    </ligand>
</feature>
<dbReference type="Pfam" id="PF00175">
    <property type="entry name" value="NAD_binding_1"/>
    <property type="match status" value="1"/>
</dbReference>
<dbReference type="PRINTS" id="PR00369">
    <property type="entry name" value="FLAVODOXIN"/>
</dbReference>
<reference evidence="12" key="1">
    <citation type="journal article" date="2020" name="Stud. Mycol.">
        <title>101 Dothideomycetes genomes: a test case for predicting lifestyles and emergence of pathogens.</title>
        <authorList>
            <person name="Haridas S."/>
            <person name="Albert R."/>
            <person name="Binder M."/>
            <person name="Bloem J."/>
            <person name="Labutti K."/>
            <person name="Salamov A."/>
            <person name="Andreopoulos B."/>
            <person name="Baker S."/>
            <person name="Barry K."/>
            <person name="Bills G."/>
            <person name="Bluhm B."/>
            <person name="Cannon C."/>
            <person name="Castanera R."/>
            <person name="Culley D."/>
            <person name="Daum C."/>
            <person name="Ezra D."/>
            <person name="Gonzalez J."/>
            <person name="Henrissat B."/>
            <person name="Kuo A."/>
            <person name="Liang C."/>
            <person name="Lipzen A."/>
            <person name="Lutzoni F."/>
            <person name="Magnuson J."/>
            <person name="Mondo S."/>
            <person name="Nolan M."/>
            <person name="Ohm R."/>
            <person name="Pangilinan J."/>
            <person name="Park H.-J."/>
            <person name="Ramirez L."/>
            <person name="Alfaro M."/>
            <person name="Sun H."/>
            <person name="Tritt A."/>
            <person name="Yoshinaga Y."/>
            <person name="Zwiers L.-H."/>
            <person name="Turgeon B."/>
            <person name="Goodwin S."/>
            <person name="Spatafora J."/>
            <person name="Crous P."/>
            <person name="Grigoriev I."/>
        </authorList>
    </citation>
    <scope>NUCLEOTIDE SEQUENCE</scope>
    <source>
        <strain evidence="12">CBS 121410</strain>
    </source>
</reference>
<feature type="domain" description="Flavodoxin-like" evidence="10">
    <location>
        <begin position="9"/>
        <end position="153"/>
    </location>
</feature>
<feature type="binding site" evidence="9">
    <location>
        <position position="645"/>
    </location>
    <ligand>
        <name>FAD</name>
        <dbReference type="ChEBI" id="CHEBI:57692"/>
    </ligand>
</feature>
<feature type="binding site" evidence="9">
    <location>
        <position position="135"/>
    </location>
    <ligand>
        <name>FMN</name>
        <dbReference type="ChEBI" id="CHEBI:58210"/>
    </ligand>
</feature>
<comment type="caution">
    <text evidence="9">Lacks conserved residue(s) required for the propagation of feature annotation.</text>
</comment>
<comment type="similarity">
    <text evidence="9">In the C-terminal section; belongs to the flavoprotein pyridine nucleotide cytochrome reductase family.</text>
</comment>
<dbReference type="OrthoDB" id="1856718at2759"/>
<evidence type="ECO:0000256" key="1">
    <source>
        <dbReference type="ARBA" id="ARBA00001917"/>
    </source>
</evidence>
<dbReference type="Pfam" id="PF00258">
    <property type="entry name" value="Flavodoxin_1"/>
    <property type="match status" value="1"/>
</dbReference>
<dbReference type="GO" id="GO:0005829">
    <property type="term" value="C:cytosol"/>
    <property type="evidence" value="ECO:0007669"/>
    <property type="project" value="TreeGrafter"/>
</dbReference>
<dbReference type="HAMAP" id="MF_03178">
    <property type="entry name" value="NDOR1"/>
    <property type="match status" value="1"/>
</dbReference>
<evidence type="ECO:0000256" key="6">
    <source>
        <dbReference type="ARBA" id="ARBA00022827"/>
    </source>
</evidence>
<name>A0A9P4LYY7_9PEZI</name>
<dbReference type="SUPFAM" id="SSF52218">
    <property type="entry name" value="Flavoproteins"/>
    <property type="match status" value="1"/>
</dbReference>
<dbReference type="EMBL" id="ML978724">
    <property type="protein sequence ID" value="KAF2086443.1"/>
    <property type="molecule type" value="Genomic_DNA"/>
</dbReference>
<dbReference type="AlphaFoldDB" id="A0A9P4LYY7"/>
<feature type="binding site" evidence="9">
    <location>
        <position position="380"/>
    </location>
    <ligand>
        <name>FAD</name>
        <dbReference type="ChEBI" id="CHEBI:57692"/>
    </ligand>
</feature>
<accession>A0A9P4LYY7</accession>
<dbReference type="InterPro" id="IPR029039">
    <property type="entry name" value="Flavoprotein-like_sf"/>
</dbReference>
<dbReference type="GO" id="GO:0005739">
    <property type="term" value="C:mitochondrion"/>
    <property type="evidence" value="ECO:0007669"/>
    <property type="project" value="UniProtKB-SubCell"/>
</dbReference>
<dbReference type="InterPro" id="IPR028879">
    <property type="entry name" value="NDOR1"/>
</dbReference>
<protein>
    <recommendedName>
        <fullName evidence="9">NADPH-dependent diflavin oxidoreductase 1</fullName>
        <ecNumber evidence="9">1.18.1.-</ecNumber>
    </recommendedName>
    <alternativeName>
        <fullName evidence="9">NADPH-dependent FMN and FAD-containing oxidoreductase</fullName>
    </alternativeName>
</protein>
<dbReference type="Gene3D" id="2.40.30.10">
    <property type="entry name" value="Translation factors"/>
    <property type="match status" value="1"/>
</dbReference>
<dbReference type="EC" id="1.18.1.-" evidence="9"/>
<evidence type="ECO:0000256" key="3">
    <source>
        <dbReference type="ARBA" id="ARBA00022490"/>
    </source>
</evidence>
<dbReference type="Proteomes" id="UP000799776">
    <property type="component" value="Unassembled WGS sequence"/>
</dbReference>
<evidence type="ECO:0000256" key="8">
    <source>
        <dbReference type="ARBA" id="ARBA00023002"/>
    </source>
</evidence>
<comment type="cofactor">
    <cofactor evidence="1 9">
        <name>FMN</name>
        <dbReference type="ChEBI" id="CHEBI:58210"/>
    </cofactor>
</comment>
<evidence type="ECO:0000256" key="2">
    <source>
        <dbReference type="ARBA" id="ARBA00001974"/>
    </source>
</evidence>
<gene>
    <name evidence="9" type="primary">TAH18</name>
    <name evidence="12" type="ORF">K490DRAFT_44372</name>
</gene>
<comment type="caution">
    <text evidence="12">The sequence shown here is derived from an EMBL/GenBank/DDBJ whole genome shotgun (WGS) entry which is preliminary data.</text>
</comment>
<comment type="similarity">
    <text evidence="9">Belongs to the NADPH-dependent diflavin oxidoreductase NDOR1 family.</text>
</comment>
<dbReference type="Pfam" id="PF00667">
    <property type="entry name" value="FAD_binding_1"/>
    <property type="match status" value="1"/>
</dbReference>
<dbReference type="FunFam" id="3.40.50.80:FF:000032">
    <property type="entry name" value="NADPH-dependent diflavin oxidoreductase 1"/>
    <property type="match status" value="1"/>
</dbReference>
<dbReference type="InterPro" id="IPR001709">
    <property type="entry name" value="Flavoprot_Pyr_Nucl_cyt_Rdtase"/>
</dbReference>
<dbReference type="Gene3D" id="3.40.50.80">
    <property type="entry name" value="Nucleotide-binding domain of ferredoxin-NADP reductase (FNR) module"/>
    <property type="match status" value="1"/>
</dbReference>
<sequence length="645" mass="72908">MTNSVPPKALVAYGSETGNAEEIALQLSYLTRRLRIWTTLLPLNSVTPQLLTRVDVVMIVISTTGQGELPRNAQTLWKKLRSTRLVAGSLRNVVFTSFGLGDSSYPQFNWAHRKLKNRLQMLGAELLCASSEGDEQHPEGVDATLIPWLDQLRLSLLERCPLPDSPKPIPEDEFLRPRWQLKLEDESCQPVENSQTPESFAETDYDHVKHEADHETAEIVANSRVTPESHWQDVRKIDVKVPRQIQRLGENSKTYTTPVSYKPGDVVCMYPKNFPEDVQDFITLQGYTDIATKPLSLIYDTTHFDAHPPRENPLRGGKFHNTILGLLTNHLDIMSVPRRSFFTSIAQFASDETQKERLLEFAKSEPEFLDDYYDYTTRPRRSILEVLQEFDSVKIPYQYLIGVLPFIQARQFSIASADKVGEGKDTDVVNITLLTAIVKYRTVIKRIRHGVCSRYLASLQPGQRLRVSVLPGGLKLPNDDHSYPLILVGPGTGIAVLRSIIEHREEAQRRTGVPEEKTLERVILFYGGRNKDADFFFREEMERRVEKQGLRLVTAFSRDQPQKIYVQDRIRENADAIDALLGAEEKARIIVSGSSGKMPEAVRAAFVDVLSRADGKTTSGESAAQEATGILDAMTKNGLYQQETW</sequence>
<evidence type="ECO:0000259" key="11">
    <source>
        <dbReference type="PROSITE" id="PS51384"/>
    </source>
</evidence>